<dbReference type="RefSeq" id="WP_376866622.1">
    <property type="nucleotide sequence ID" value="NZ_JBHRYB010000010.1"/>
</dbReference>
<accession>A0ABV7VTV0</accession>
<dbReference type="EMBL" id="JBHRYB010000010">
    <property type="protein sequence ID" value="MFC3680612.1"/>
    <property type="molecule type" value="Genomic_DNA"/>
</dbReference>
<keyword evidence="2" id="KW-1185">Reference proteome</keyword>
<protein>
    <recommendedName>
        <fullName evidence="3">7-cyano-7-deazaguanine synthase</fullName>
    </recommendedName>
</protein>
<evidence type="ECO:0008006" key="3">
    <source>
        <dbReference type="Google" id="ProtNLM"/>
    </source>
</evidence>
<proteinExistence type="predicted"/>
<evidence type="ECO:0000313" key="2">
    <source>
        <dbReference type="Proteomes" id="UP001595722"/>
    </source>
</evidence>
<name>A0ABV7VTV0_9GAMM</name>
<gene>
    <name evidence="1" type="ORF">ACFOMG_10950</name>
</gene>
<dbReference type="Proteomes" id="UP001595722">
    <property type="component" value="Unassembled WGS sequence"/>
</dbReference>
<sequence length="393" mass="45298">MKNIVKRILKSEKKLSRDILKRISHYENIVRISNQDDKENINVYSFQEGNKIYVSSGEDTFYFESNGPYKPEIQHMDFVAWIFLPVAMSKKKDLVIHGSGTQETKKNAERLSDIWACWLPKKYYLIKVHFKKYRQPDTTKKTKELLLFSGGVDSTYAIINKSFKDKPDLLTIQGMDYRISDQERFKKSIAKTNFLADQYADQRLMIRSNAYDVYKKYSIPPRLTFVFVLASASFLFSKSYRSVTMAADFALYQQFEELPYGSSIATDQLYSSGDFSLETYGNDVTRAEKLPSIMSNKLALKALSLCKDKKIRPENCGICSKCTRTKYMMLAATGVIPTESFINPDLDLNAKINFNDNGDKQDAYIKSTYTTAFRNNNLKKIPNIVAEYKRIIS</sequence>
<evidence type="ECO:0000313" key="1">
    <source>
        <dbReference type="EMBL" id="MFC3680612.1"/>
    </source>
</evidence>
<organism evidence="1 2">
    <name type="scientific">Bacterioplanoides pacificum</name>
    <dbReference type="NCBI Taxonomy" id="1171596"/>
    <lineage>
        <taxon>Bacteria</taxon>
        <taxon>Pseudomonadati</taxon>
        <taxon>Pseudomonadota</taxon>
        <taxon>Gammaproteobacteria</taxon>
        <taxon>Oceanospirillales</taxon>
        <taxon>Oceanospirillaceae</taxon>
        <taxon>Bacterioplanoides</taxon>
    </lineage>
</organism>
<reference evidence="2" key="1">
    <citation type="journal article" date="2019" name="Int. J. Syst. Evol. Microbiol.">
        <title>The Global Catalogue of Microorganisms (GCM) 10K type strain sequencing project: providing services to taxonomists for standard genome sequencing and annotation.</title>
        <authorList>
            <consortium name="The Broad Institute Genomics Platform"/>
            <consortium name="The Broad Institute Genome Sequencing Center for Infectious Disease"/>
            <person name="Wu L."/>
            <person name="Ma J."/>
        </authorList>
    </citation>
    <scope>NUCLEOTIDE SEQUENCE [LARGE SCALE GENOMIC DNA]</scope>
    <source>
        <strain evidence="2">KCTC 42424</strain>
    </source>
</reference>
<comment type="caution">
    <text evidence="1">The sequence shown here is derived from an EMBL/GenBank/DDBJ whole genome shotgun (WGS) entry which is preliminary data.</text>
</comment>